<feature type="domain" description="HD" evidence="1">
    <location>
        <begin position="23"/>
        <end position="99"/>
    </location>
</feature>
<protein>
    <submittedName>
        <fullName evidence="2">Putative domain HDIG</fullName>
    </submittedName>
</protein>
<dbReference type="AlphaFoldDB" id="S0FKC6"/>
<dbReference type="PATRIC" id="fig|1195236.3.peg.4964"/>
<sequence>MNRAQALEELKLRLFDRHILFRSLVVEAIMEELAGYFNADTALWGLTGLLHDIDYEKTLDRPGLHGITGAEILENLDVDEAVVYSVRAHNDRNNIPRKRKMDKALYLSDFVADYIINYCSRHKPMVPETTAGAVLQQIRSGELHPDKFAELGIAQQEFVELALKAFEKVTEP</sequence>
<dbReference type="NCBIfam" id="TIGR00277">
    <property type="entry name" value="HDIG"/>
    <property type="match status" value="1"/>
</dbReference>
<dbReference type="RefSeq" id="WP_004629919.1">
    <property type="nucleotide sequence ID" value="NZ_AORV01000065.1"/>
</dbReference>
<dbReference type="EMBL" id="AORV01000065">
    <property type="protein sequence ID" value="EMS69644.1"/>
    <property type="molecule type" value="Genomic_DNA"/>
</dbReference>
<dbReference type="PANTHER" id="PTHR38659:SF2">
    <property type="entry name" value="HDIG DOMAIN PROTEIN"/>
    <property type="match status" value="1"/>
</dbReference>
<gene>
    <name evidence="2" type="ORF">CTER_4777</name>
</gene>
<proteinExistence type="predicted"/>
<organism evidence="2 3">
    <name type="scientific">Ruminiclostridium cellobioparum subsp. termitidis CT1112</name>
    <dbReference type="NCBI Taxonomy" id="1195236"/>
    <lineage>
        <taxon>Bacteria</taxon>
        <taxon>Bacillati</taxon>
        <taxon>Bacillota</taxon>
        <taxon>Clostridia</taxon>
        <taxon>Eubacteriales</taxon>
        <taxon>Oscillospiraceae</taxon>
        <taxon>Ruminiclostridium</taxon>
    </lineage>
</organism>
<evidence type="ECO:0000313" key="3">
    <source>
        <dbReference type="Proteomes" id="UP000014155"/>
    </source>
</evidence>
<name>S0FKC6_RUMCE</name>
<dbReference type="InterPro" id="IPR006674">
    <property type="entry name" value="HD_domain"/>
</dbReference>
<evidence type="ECO:0000259" key="1">
    <source>
        <dbReference type="Pfam" id="PF01966"/>
    </source>
</evidence>
<keyword evidence="3" id="KW-1185">Reference proteome</keyword>
<evidence type="ECO:0000313" key="2">
    <source>
        <dbReference type="EMBL" id="EMS69644.1"/>
    </source>
</evidence>
<reference evidence="2 3" key="1">
    <citation type="journal article" date="2013" name="Genome Announc.">
        <title>Draft Genome Sequence of the Cellulolytic, Mesophilic, Anaerobic Bacterium Clostridium termitidis Strain CT1112 (DSM 5398).</title>
        <authorList>
            <person name="Lal S."/>
            <person name="Ramachandran U."/>
            <person name="Zhang X."/>
            <person name="Munir R."/>
            <person name="Sparling R."/>
            <person name="Levin D.B."/>
        </authorList>
    </citation>
    <scope>NUCLEOTIDE SEQUENCE [LARGE SCALE GENOMIC DNA]</scope>
    <source>
        <strain evidence="2 3">CT1112</strain>
    </source>
</reference>
<dbReference type="SUPFAM" id="SSF109604">
    <property type="entry name" value="HD-domain/PDEase-like"/>
    <property type="match status" value="1"/>
</dbReference>
<dbReference type="Proteomes" id="UP000014155">
    <property type="component" value="Unassembled WGS sequence"/>
</dbReference>
<accession>S0FKC6</accession>
<dbReference type="Gene3D" id="1.10.3210.10">
    <property type="entry name" value="Hypothetical protein af1432"/>
    <property type="match status" value="1"/>
</dbReference>
<dbReference type="PANTHER" id="PTHR38659">
    <property type="entry name" value="METAL-DEPENDENT PHOSPHOHYDROLASE"/>
    <property type="match status" value="1"/>
</dbReference>
<comment type="caution">
    <text evidence="2">The sequence shown here is derived from an EMBL/GenBank/DDBJ whole genome shotgun (WGS) entry which is preliminary data.</text>
</comment>
<dbReference type="STRING" id="1195236.CTER_4777"/>
<dbReference type="Pfam" id="PF01966">
    <property type="entry name" value="HD"/>
    <property type="match status" value="1"/>
</dbReference>
<dbReference type="InterPro" id="IPR006675">
    <property type="entry name" value="HDIG_dom"/>
</dbReference>
<dbReference type="eggNOG" id="COG2316">
    <property type="taxonomic scope" value="Bacteria"/>
</dbReference>